<dbReference type="AlphaFoldDB" id="A0AAV6MRA5"/>
<keyword evidence="2" id="KW-1185">Reference proteome</keyword>
<proteinExistence type="predicted"/>
<gene>
    <name evidence="1" type="ORF">SDJN03_18002</name>
</gene>
<dbReference type="EMBL" id="JAGKQH010000012">
    <property type="protein sequence ID" value="KAG6585269.1"/>
    <property type="molecule type" value="Genomic_DNA"/>
</dbReference>
<evidence type="ECO:0000313" key="1">
    <source>
        <dbReference type="EMBL" id="KAG6585269.1"/>
    </source>
</evidence>
<name>A0AAV6MRA5_9ROSI</name>
<protein>
    <submittedName>
        <fullName evidence="1">Uncharacterized protein</fullName>
    </submittedName>
</protein>
<feature type="non-terminal residue" evidence="1">
    <location>
        <position position="1"/>
    </location>
</feature>
<comment type="caution">
    <text evidence="1">The sequence shown here is derived from an EMBL/GenBank/DDBJ whole genome shotgun (WGS) entry which is preliminary data.</text>
</comment>
<accession>A0AAV6MRA5</accession>
<evidence type="ECO:0000313" key="2">
    <source>
        <dbReference type="Proteomes" id="UP000685013"/>
    </source>
</evidence>
<dbReference type="Proteomes" id="UP000685013">
    <property type="component" value="Chromosome 12"/>
</dbReference>
<reference evidence="1 2" key="1">
    <citation type="journal article" date="2021" name="Hortic Res">
        <title>The domestication of Cucurbita argyrosperma as revealed by the genome of its wild relative.</title>
        <authorList>
            <person name="Barrera-Redondo J."/>
            <person name="Sanchez-de la Vega G."/>
            <person name="Aguirre-Liguori J.A."/>
            <person name="Castellanos-Morales G."/>
            <person name="Gutierrez-Guerrero Y.T."/>
            <person name="Aguirre-Dugua X."/>
            <person name="Aguirre-Planter E."/>
            <person name="Tenaillon M.I."/>
            <person name="Lira-Saade R."/>
            <person name="Eguiarte L.E."/>
        </authorList>
    </citation>
    <scope>NUCLEOTIDE SEQUENCE [LARGE SCALE GENOMIC DNA]</scope>
    <source>
        <strain evidence="1">JBR-2021</strain>
    </source>
</reference>
<organism evidence="1 2">
    <name type="scientific">Cucurbita argyrosperma subsp. sororia</name>
    <dbReference type="NCBI Taxonomy" id="37648"/>
    <lineage>
        <taxon>Eukaryota</taxon>
        <taxon>Viridiplantae</taxon>
        <taxon>Streptophyta</taxon>
        <taxon>Embryophyta</taxon>
        <taxon>Tracheophyta</taxon>
        <taxon>Spermatophyta</taxon>
        <taxon>Magnoliopsida</taxon>
        <taxon>eudicotyledons</taxon>
        <taxon>Gunneridae</taxon>
        <taxon>Pentapetalae</taxon>
        <taxon>rosids</taxon>
        <taxon>fabids</taxon>
        <taxon>Cucurbitales</taxon>
        <taxon>Cucurbitaceae</taxon>
        <taxon>Cucurbiteae</taxon>
        <taxon>Cucurbita</taxon>
    </lineage>
</organism>
<sequence>MTNFLFKVPPRLFAQDLQKFAGNDTTISRKFLSSLSEISQSTNNRTVDYLVHTLGFSKDSALAAASESISKLLQIPTLSLLSSRPMDSHCPILPASFAEILISSLLIRTQYSNLSLSFSLEMVSPVMFSST</sequence>